<evidence type="ECO:0000313" key="1">
    <source>
        <dbReference type="EMBL" id="WCE12188.1"/>
    </source>
</evidence>
<dbReference type="Proteomes" id="UP001210538">
    <property type="component" value="Chromosome"/>
</dbReference>
<dbReference type="GO" id="GO:0004180">
    <property type="term" value="F:carboxypeptidase activity"/>
    <property type="evidence" value="ECO:0007669"/>
    <property type="project" value="UniProtKB-KW"/>
</dbReference>
<proteinExistence type="predicted"/>
<keyword evidence="1" id="KW-0645">Protease</keyword>
<dbReference type="EMBL" id="CP116347">
    <property type="protein sequence ID" value="WCE12188.1"/>
    <property type="molecule type" value="Genomic_DNA"/>
</dbReference>
<sequence>MTASSNRIASQAIVVLTFLLSGCVYHDYPSPRIEGTLNNAGKPLPRVTVSLVEFDRQIATTQTDNNGYFSFVPQGDWHVFIPVGPQDRLSSWTLTTIDPQGQKRDIYTSQRFGGPFSGYSRSDSVKLFCELSPTSGESQNIFCEAQ</sequence>
<dbReference type="RefSeq" id="WP_059306111.1">
    <property type="nucleotide sequence ID" value="NZ_CP076536.1"/>
</dbReference>
<gene>
    <name evidence="1" type="ORF">PHA72_19295</name>
</gene>
<keyword evidence="2" id="KW-1185">Reference proteome</keyword>
<dbReference type="Gene3D" id="2.60.40.10">
    <property type="entry name" value="Immunoglobulins"/>
    <property type="match status" value="1"/>
</dbReference>
<reference evidence="1 2" key="1">
    <citation type="submission" date="2023-01" db="EMBL/GenBank/DDBJ databases">
        <title>Genome sequence resource and annotation of Enterobacter ludwigii, an economically important pathogen of seedling wilt with strawberry.</title>
        <authorList>
            <person name="Xie Y."/>
        </authorList>
    </citation>
    <scope>NUCLEOTIDE SEQUENCE [LARGE SCALE GENOMIC DNA]</scope>
    <source>
        <strain evidence="1 2">CM-TZ4</strain>
    </source>
</reference>
<evidence type="ECO:0000313" key="2">
    <source>
        <dbReference type="Proteomes" id="UP001210538"/>
    </source>
</evidence>
<keyword evidence="1" id="KW-0378">Hydrolase</keyword>
<accession>A0AAX3L7D2</accession>
<dbReference type="InterPro" id="IPR013783">
    <property type="entry name" value="Ig-like_fold"/>
</dbReference>
<name>A0AAX3L7D2_9ENTR</name>
<protein>
    <submittedName>
        <fullName evidence="1">Carboxypeptidase-like regulatory domain-containing protein</fullName>
    </submittedName>
</protein>
<dbReference type="PROSITE" id="PS51257">
    <property type="entry name" value="PROKAR_LIPOPROTEIN"/>
    <property type="match status" value="1"/>
</dbReference>
<dbReference type="SUPFAM" id="SSF49478">
    <property type="entry name" value="Cna protein B-type domain"/>
    <property type="match status" value="1"/>
</dbReference>
<organism evidence="1 2">
    <name type="scientific">Enterobacter ludwigii</name>
    <dbReference type="NCBI Taxonomy" id="299767"/>
    <lineage>
        <taxon>Bacteria</taxon>
        <taxon>Pseudomonadati</taxon>
        <taxon>Pseudomonadota</taxon>
        <taxon>Gammaproteobacteria</taxon>
        <taxon>Enterobacterales</taxon>
        <taxon>Enterobacteriaceae</taxon>
        <taxon>Enterobacter</taxon>
        <taxon>Enterobacter cloacae complex</taxon>
    </lineage>
</organism>
<dbReference type="AlphaFoldDB" id="A0AAX3L7D2"/>
<keyword evidence="1" id="KW-0121">Carboxypeptidase</keyword>